<dbReference type="PANTHER" id="PTHR43792:SF8">
    <property type="entry name" value="[RIBOSOMAL PROTEIN US5]-ALANINE N-ACETYLTRANSFERASE"/>
    <property type="match status" value="1"/>
</dbReference>
<keyword evidence="1" id="KW-0808">Transferase</keyword>
<evidence type="ECO:0000256" key="1">
    <source>
        <dbReference type="ARBA" id="ARBA00022679"/>
    </source>
</evidence>
<comment type="caution">
    <text evidence="5">The sequence shown here is derived from an EMBL/GenBank/DDBJ whole genome shotgun (WGS) entry which is preliminary data.</text>
</comment>
<evidence type="ECO:0000313" key="6">
    <source>
        <dbReference type="Proteomes" id="UP001527925"/>
    </source>
</evidence>
<keyword evidence="6" id="KW-1185">Reference proteome</keyword>
<proteinExistence type="inferred from homology"/>
<feature type="domain" description="N-acetyltransferase" evidence="4">
    <location>
        <begin position="20"/>
        <end position="171"/>
    </location>
</feature>
<name>A0ABR4N692_9FUNG</name>
<comment type="similarity">
    <text evidence="3">Belongs to the acetyltransferase family. RimJ subfamily.</text>
</comment>
<dbReference type="PANTHER" id="PTHR43792">
    <property type="entry name" value="GNAT FAMILY, PUTATIVE (AFU_ORTHOLOGUE AFUA_3G00765)-RELATED-RELATED"/>
    <property type="match status" value="1"/>
</dbReference>
<sequence>MDKAAATLDILALQLGADQVRIRPWHEGLRDGLVRHANDARVSRFLRNRFPYPYTDETATNFFRMFATEPRPFVFAIVRVSPDGAEEAIGGMGLTFESPTEVHAHTAELGYWLGAAFWGNGIMTAAVRAFLRDFVEPHRMSRQPVPLSRIVAFGDVANMGSLKVLRANGFEDEGVMRRHGFKNGVFYDSFVLARVFIDESADSSAKETAA</sequence>
<evidence type="ECO:0000259" key="4">
    <source>
        <dbReference type="Pfam" id="PF13302"/>
    </source>
</evidence>
<keyword evidence="2" id="KW-0012">Acyltransferase</keyword>
<dbReference type="EMBL" id="JADGIZ020000028">
    <property type="protein sequence ID" value="KAL2914975.1"/>
    <property type="molecule type" value="Genomic_DNA"/>
</dbReference>
<evidence type="ECO:0000256" key="2">
    <source>
        <dbReference type="ARBA" id="ARBA00023315"/>
    </source>
</evidence>
<accession>A0ABR4N692</accession>
<dbReference type="Gene3D" id="3.40.630.30">
    <property type="match status" value="1"/>
</dbReference>
<dbReference type="InterPro" id="IPR000182">
    <property type="entry name" value="GNAT_dom"/>
</dbReference>
<gene>
    <name evidence="5" type="ORF">HK105_205519</name>
</gene>
<dbReference type="SUPFAM" id="SSF55729">
    <property type="entry name" value="Acyl-CoA N-acyltransferases (Nat)"/>
    <property type="match status" value="1"/>
</dbReference>
<protein>
    <recommendedName>
        <fullName evidence="4">N-acetyltransferase domain-containing protein</fullName>
    </recommendedName>
</protein>
<dbReference type="Proteomes" id="UP001527925">
    <property type="component" value="Unassembled WGS sequence"/>
</dbReference>
<organism evidence="5 6">
    <name type="scientific">Polyrhizophydium stewartii</name>
    <dbReference type="NCBI Taxonomy" id="2732419"/>
    <lineage>
        <taxon>Eukaryota</taxon>
        <taxon>Fungi</taxon>
        <taxon>Fungi incertae sedis</taxon>
        <taxon>Chytridiomycota</taxon>
        <taxon>Chytridiomycota incertae sedis</taxon>
        <taxon>Chytridiomycetes</taxon>
        <taxon>Rhizophydiales</taxon>
        <taxon>Rhizophydiales incertae sedis</taxon>
        <taxon>Polyrhizophydium</taxon>
    </lineage>
</organism>
<evidence type="ECO:0000313" key="5">
    <source>
        <dbReference type="EMBL" id="KAL2914975.1"/>
    </source>
</evidence>
<dbReference type="Pfam" id="PF13302">
    <property type="entry name" value="Acetyltransf_3"/>
    <property type="match status" value="1"/>
</dbReference>
<dbReference type="InterPro" id="IPR051531">
    <property type="entry name" value="N-acetyltransferase"/>
</dbReference>
<dbReference type="InterPro" id="IPR016181">
    <property type="entry name" value="Acyl_CoA_acyltransferase"/>
</dbReference>
<evidence type="ECO:0000256" key="3">
    <source>
        <dbReference type="ARBA" id="ARBA00038502"/>
    </source>
</evidence>
<reference evidence="5 6" key="1">
    <citation type="submission" date="2023-09" db="EMBL/GenBank/DDBJ databases">
        <title>Pangenome analysis of Batrachochytrium dendrobatidis and related Chytrids.</title>
        <authorList>
            <person name="Yacoub M.N."/>
            <person name="Stajich J.E."/>
            <person name="James T.Y."/>
        </authorList>
    </citation>
    <scope>NUCLEOTIDE SEQUENCE [LARGE SCALE GENOMIC DNA]</scope>
    <source>
        <strain evidence="5 6">JEL0888</strain>
    </source>
</reference>